<feature type="transmembrane region" description="Helical" evidence="1">
    <location>
        <begin position="122"/>
        <end position="139"/>
    </location>
</feature>
<accession>A0A4R7SWD3</accession>
<dbReference type="EMBL" id="SOCE01000002">
    <property type="protein sequence ID" value="TDU83534.1"/>
    <property type="molecule type" value="Genomic_DNA"/>
</dbReference>
<organism evidence="2 3">
    <name type="scientific">Kribbella voronezhensis</name>
    <dbReference type="NCBI Taxonomy" id="2512212"/>
    <lineage>
        <taxon>Bacteria</taxon>
        <taxon>Bacillati</taxon>
        <taxon>Actinomycetota</taxon>
        <taxon>Actinomycetes</taxon>
        <taxon>Propionibacteriales</taxon>
        <taxon>Kribbellaceae</taxon>
        <taxon>Kribbella</taxon>
    </lineage>
</organism>
<name>A0A4R7SWD3_9ACTN</name>
<evidence type="ECO:0000313" key="3">
    <source>
        <dbReference type="Proteomes" id="UP000295151"/>
    </source>
</evidence>
<feature type="transmembrane region" description="Helical" evidence="1">
    <location>
        <begin position="64"/>
        <end position="84"/>
    </location>
</feature>
<comment type="caution">
    <text evidence="2">The sequence shown here is derived from an EMBL/GenBank/DDBJ whole genome shotgun (WGS) entry which is preliminary data.</text>
</comment>
<evidence type="ECO:0000313" key="2">
    <source>
        <dbReference type="EMBL" id="TDU83534.1"/>
    </source>
</evidence>
<keyword evidence="3" id="KW-1185">Reference proteome</keyword>
<dbReference type="OrthoDB" id="5008026at2"/>
<feature type="transmembrane region" description="Helical" evidence="1">
    <location>
        <begin position="96"/>
        <end position="116"/>
    </location>
</feature>
<dbReference type="InterPro" id="IPR045713">
    <property type="entry name" value="DUF6069"/>
</dbReference>
<proteinExistence type="predicted"/>
<dbReference type="RefSeq" id="WP_133982842.1">
    <property type="nucleotide sequence ID" value="NZ_SOCE01000002.1"/>
</dbReference>
<evidence type="ECO:0000256" key="1">
    <source>
        <dbReference type="SAM" id="Phobius"/>
    </source>
</evidence>
<keyword evidence="1" id="KW-0472">Membrane</keyword>
<dbReference type="Pfam" id="PF19545">
    <property type="entry name" value="DUF6069"/>
    <property type="match status" value="1"/>
</dbReference>
<sequence length="152" mass="15948">MSINESNRTAPAAGASRPRRVEGRRRLDVVGLAVGVALIWWAVLSQAAGIDLQAKQGSVTHINGVSVFVATLVTSLAGWGLLAVLERRTPNARNVWTLVATIFCLTSLGSPLLNGIGMDAKLALASLHLVVGAVVILGLRRTALTAQERCAC</sequence>
<reference evidence="2 3" key="1">
    <citation type="submission" date="2019-03" db="EMBL/GenBank/DDBJ databases">
        <title>Genomic Encyclopedia of Type Strains, Phase III (KMG-III): the genomes of soil and plant-associated and newly described type strains.</title>
        <authorList>
            <person name="Whitman W."/>
        </authorList>
    </citation>
    <scope>NUCLEOTIDE SEQUENCE [LARGE SCALE GENOMIC DNA]</scope>
    <source>
        <strain evidence="2 3">VKM Ac-2575</strain>
    </source>
</reference>
<gene>
    <name evidence="2" type="ORF">EV138_5998</name>
</gene>
<keyword evidence="1" id="KW-1133">Transmembrane helix</keyword>
<protein>
    <submittedName>
        <fullName evidence="2">Uncharacterized protein</fullName>
    </submittedName>
</protein>
<keyword evidence="1" id="KW-0812">Transmembrane</keyword>
<feature type="transmembrane region" description="Helical" evidence="1">
    <location>
        <begin position="27"/>
        <end position="44"/>
    </location>
</feature>
<dbReference type="AlphaFoldDB" id="A0A4R7SWD3"/>
<dbReference type="Proteomes" id="UP000295151">
    <property type="component" value="Unassembled WGS sequence"/>
</dbReference>